<dbReference type="AlphaFoldDB" id="A0A1I4R8X0"/>
<dbReference type="Proteomes" id="UP000270697">
    <property type="component" value="Unassembled WGS sequence"/>
</dbReference>
<reference evidence="2 5" key="2">
    <citation type="submission" date="2018-10" db="EMBL/GenBank/DDBJ databases">
        <title>Sequencing the genomes of 1000 actinobacteria strains.</title>
        <authorList>
            <person name="Klenk H.-P."/>
        </authorList>
    </citation>
    <scope>NUCLEOTIDE SEQUENCE [LARGE SCALE GENOMIC DNA]</scope>
    <source>
        <strain evidence="2 5">DSM 45119</strain>
    </source>
</reference>
<evidence type="ECO:0000313" key="3">
    <source>
        <dbReference type="EMBL" id="SFM48754.1"/>
    </source>
</evidence>
<evidence type="ECO:0000313" key="5">
    <source>
        <dbReference type="Proteomes" id="UP000270697"/>
    </source>
</evidence>
<evidence type="ECO:0000313" key="4">
    <source>
        <dbReference type="Proteomes" id="UP000199398"/>
    </source>
</evidence>
<dbReference type="EMBL" id="RBXX01000002">
    <property type="protein sequence ID" value="RKT88110.1"/>
    <property type="molecule type" value="Genomic_DNA"/>
</dbReference>
<keyword evidence="5" id="KW-1185">Reference proteome</keyword>
<evidence type="ECO:0000259" key="1">
    <source>
        <dbReference type="Pfam" id="PF06527"/>
    </source>
</evidence>
<dbReference type="InterPro" id="IPR009492">
    <property type="entry name" value="TniQ"/>
</dbReference>
<feature type="domain" description="TniQ" evidence="1">
    <location>
        <begin position="13"/>
        <end position="129"/>
    </location>
</feature>
<dbReference type="RefSeq" id="WP_177241871.1">
    <property type="nucleotide sequence ID" value="NZ_FOUP01000001.1"/>
</dbReference>
<organism evidence="3 4">
    <name type="scientific">Saccharopolyspora antimicrobica</name>
    <dbReference type="NCBI Taxonomy" id="455193"/>
    <lineage>
        <taxon>Bacteria</taxon>
        <taxon>Bacillati</taxon>
        <taxon>Actinomycetota</taxon>
        <taxon>Actinomycetes</taxon>
        <taxon>Pseudonocardiales</taxon>
        <taxon>Pseudonocardiaceae</taxon>
        <taxon>Saccharopolyspora</taxon>
    </lineage>
</organism>
<dbReference type="STRING" id="455193.SAMN05421805_101454"/>
<dbReference type="Proteomes" id="UP000199398">
    <property type="component" value="Unassembled WGS sequence"/>
</dbReference>
<dbReference type="Pfam" id="PF06527">
    <property type="entry name" value="TniQ"/>
    <property type="match status" value="1"/>
</dbReference>
<protein>
    <submittedName>
        <fullName evidence="3">TniQ protein</fullName>
    </submittedName>
</protein>
<name>A0A1I4R8X0_9PSEU</name>
<evidence type="ECO:0000313" key="2">
    <source>
        <dbReference type="EMBL" id="RKT88110.1"/>
    </source>
</evidence>
<gene>
    <name evidence="2" type="ORF">ATL45_6539</name>
    <name evidence="3" type="ORF">SAMN05421805_101454</name>
</gene>
<dbReference type="EMBL" id="FOUP01000001">
    <property type="protein sequence ID" value="SFM48754.1"/>
    <property type="molecule type" value="Genomic_DNA"/>
</dbReference>
<sequence>MPNANTPLRRLPLPVPPVANESATSYLRRLAAVNHVHIDDLEDMITIGKKNPLASRKRPVDPARLGLITGYSPGRLAEALPDLAERNTRIMRRLPRPRPACPSCVRRHRGGPVEIYLPDHRHVCIRHNIWLGSLGPANDAWPDSRDPVDVNPLPTVRAAQRCHQRLVRRYGEKAAEYAVRTAREVWDRANQTHFLGRHEWKLLEIFRPGAREVSTRDPLAHAIRYPSIVTIAGVLASPHWQQKASFWDTKQQAFDEIGRRIGQRDYGWHPWKRHPLTYWAEELEHERTRAGWETDRYRFFGETRRQTSTWLWTTTPERSTP</sequence>
<reference evidence="3 4" key="1">
    <citation type="submission" date="2016-10" db="EMBL/GenBank/DDBJ databases">
        <authorList>
            <person name="de Groot N.N."/>
        </authorList>
    </citation>
    <scope>NUCLEOTIDE SEQUENCE [LARGE SCALE GENOMIC DNA]</scope>
    <source>
        <strain evidence="3 4">CPCC 201259</strain>
    </source>
</reference>
<proteinExistence type="predicted"/>
<accession>A0A1I4R8X0</accession>